<evidence type="ECO:0000256" key="1">
    <source>
        <dbReference type="SAM" id="Phobius"/>
    </source>
</evidence>
<organism evidence="3 4">
    <name type="scientific">Variovorax defluvii</name>
    <dbReference type="NCBI Taxonomy" id="913761"/>
    <lineage>
        <taxon>Bacteria</taxon>
        <taxon>Pseudomonadati</taxon>
        <taxon>Pseudomonadota</taxon>
        <taxon>Betaproteobacteria</taxon>
        <taxon>Burkholderiales</taxon>
        <taxon>Comamonadaceae</taxon>
        <taxon>Variovorax</taxon>
    </lineage>
</organism>
<dbReference type="InterPro" id="IPR037185">
    <property type="entry name" value="EmrE-like"/>
</dbReference>
<proteinExistence type="predicted"/>
<feature type="transmembrane region" description="Helical" evidence="1">
    <location>
        <begin position="217"/>
        <end position="234"/>
    </location>
</feature>
<accession>A0ABP8HM53</accession>
<keyword evidence="1" id="KW-1133">Transmembrane helix</keyword>
<reference evidence="4" key="1">
    <citation type="journal article" date="2019" name="Int. J. Syst. Evol. Microbiol.">
        <title>The Global Catalogue of Microorganisms (GCM) 10K type strain sequencing project: providing services to taxonomists for standard genome sequencing and annotation.</title>
        <authorList>
            <consortium name="The Broad Institute Genomics Platform"/>
            <consortium name="The Broad Institute Genome Sequencing Center for Infectious Disease"/>
            <person name="Wu L."/>
            <person name="Ma J."/>
        </authorList>
    </citation>
    <scope>NUCLEOTIDE SEQUENCE [LARGE SCALE GENOMIC DNA]</scope>
    <source>
        <strain evidence="4">JCM 17804</strain>
    </source>
</reference>
<dbReference type="Gene3D" id="1.10.3730.20">
    <property type="match status" value="1"/>
</dbReference>
<keyword evidence="1" id="KW-0812">Transmembrane</keyword>
<feature type="transmembrane region" description="Helical" evidence="1">
    <location>
        <begin position="123"/>
        <end position="140"/>
    </location>
</feature>
<dbReference type="SUPFAM" id="SSF103481">
    <property type="entry name" value="Multidrug resistance efflux transporter EmrE"/>
    <property type="match status" value="2"/>
</dbReference>
<dbReference type="EMBL" id="BAABGJ010000019">
    <property type="protein sequence ID" value="GAA4341266.1"/>
    <property type="molecule type" value="Genomic_DNA"/>
</dbReference>
<feature type="domain" description="EamA" evidence="2">
    <location>
        <begin position="153"/>
        <end position="284"/>
    </location>
</feature>
<evidence type="ECO:0000313" key="4">
    <source>
        <dbReference type="Proteomes" id="UP001500975"/>
    </source>
</evidence>
<sequence length="286" mass="29184">MRCPYAGAMDNLLVGAALLSAVLHAAWNAAVKASPHPAQAMLGQMLVSAVLALPLLAWAGLPPPAAWPWLAASLLLNVGAVAALLRGYVHAGLGIVYPMARASSVLLVLPLAAAVAGERPAPLGMLGIALVSTAMLILALGTGREGKLKGPALGWILAAGVFGAGYAVCDAQGVRQSQSPLAYGAALTIVNAATWAWLQQRAGVSMAGVAAQWRRALPAGVAAMLSYLLILWAFQHGPIALGAALRDTSAVFAALIAVTILKEPLDRRVPLAVLLATVGSMLIRLG</sequence>
<feature type="transmembrane region" description="Helical" evidence="1">
    <location>
        <begin position="152"/>
        <end position="169"/>
    </location>
</feature>
<dbReference type="InterPro" id="IPR000620">
    <property type="entry name" value="EamA_dom"/>
</dbReference>
<feature type="transmembrane region" description="Helical" evidence="1">
    <location>
        <begin position="181"/>
        <end position="197"/>
    </location>
</feature>
<evidence type="ECO:0000259" key="2">
    <source>
        <dbReference type="Pfam" id="PF00892"/>
    </source>
</evidence>
<gene>
    <name evidence="3" type="ORF">GCM10023165_21810</name>
</gene>
<protein>
    <submittedName>
        <fullName evidence="3">DMT family transporter</fullName>
    </submittedName>
</protein>
<dbReference type="Pfam" id="PF00892">
    <property type="entry name" value="EamA"/>
    <property type="match status" value="1"/>
</dbReference>
<dbReference type="Proteomes" id="UP001500975">
    <property type="component" value="Unassembled WGS sequence"/>
</dbReference>
<feature type="transmembrane region" description="Helical" evidence="1">
    <location>
        <begin position="95"/>
        <end position="116"/>
    </location>
</feature>
<feature type="transmembrane region" description="Helical" evidence="1">
    <location>
        <begin position="38"/>
        <end position="59"/>
    </location>
</feature>
<name>A0ABP8HM53_9BURK</name>
<feature type="transmembrane region" description="Helical" evidence="1">
    <location>
        <begin position="241"/>
        <end position="261"/>
    </location>
</feature>
<keyword evidence="4" id="KW-1185">Reference proteome</keyword>
<evidence type="ECO:0000313" key="3">
    <source>
        <dbReference type="EMBL" id="GAA4341266.1"/>
    </source>
</evidence>
<feature type="transmembrane region" description="Helical" evidence="1">
    <location>
        <begin position="66"/>
        <end position="89"/>
    </location>
</feature>
<keyword evidence="1" id="KW-0472">Membrane</keyword>
<comment type="caution">
    <text evidence="3">The sequence shown here is derived from an EMBL/GenBank/DDBJ whole genome shotgun (WGS) entry which is preliminary data.</text>
</comment>